<dbReference type="PROSITE" id="PS51257">
    <property type="entry name" value="PROKAR_LIPOPROTEIN"/>
    <property type="match status" value="1"/>
</dbReference>
<evidence type="ECO:0000313" key="3">
    <source>
        <dbReference type="Proteomes" id="UP000257131"/>
    </source>
</evidence>
<proteinExistence type="predicted"/>
<comment type="caution">
    <text evidence="2">The sequence shown here is derived from an EMBL/GenBank/DDBJ whole genome shotgun (WGS) entry which is preliminary data.</text>
</comment>
<reference evidence="2 3" key="1">
    <citation type="journal article" date="2017" name="Int. J. Syst. Evol. Microbiol.">
        <title>Rhodosalinus sediminis gen. nov., sp. nov., isolated from marine saltern.</title>
        <authorList>
            <person name="Guo L.Y."/>
            <person name="Ling S.K."/>
            <person name="Li C.M."/>
            <person name="Chen G.J."/>
            <person name="Du Z.J."/>
        </authorList>
    </citation>
    <scope>NUCLEOTIDE SEQUENCE [LARGE SCALE GENOMIC DNA]</scope>
    <source>
        <strain evidence="2 3">WDN1C137</strain>
    </source>
</reference>
<gene>
    <name evidence="2" type="ORF">DRV84_12365</name>
</gene>
<accession>A0A3D9BPB5</accession>
<dbReference type="EMBL" id="QOHR01000020">
    <property type="protein sequence ID" value="REC55276.1"/>
    <property type="molecule type" value="Genomic_DNA"/>
</dbReference>
<dbReference type="GO" id="GO:0019867">
    <property type="term" value="C:outer membrane"/>
    <property type="evidence" value="ECO:0007669"/>
    <property type="project" value="InterPro"/>
</dbReference>
<evidence type="ECO:0008006" key="4">
    <source>
        <dbReference type="Google" id="ProtNLM"/>
    </source>
</evidence>
<dbReference type="InterPro" id="IPR007485">
    <property type="entry name" value="LPS_assembly_LptE"/>
</dbReference>
<dbReference type="OrthoDB" id="7629596at2"/>
<organism evidence="2 3">
    <name type="scientific">Rhodosalinus sediminis</name>
    <dbReference type="NCBI Taxonomy" id="1940533"/>
    <lineage>
        <taxon>Bacteria</taxon>
        <taxon>Pseudomonadati</taxon>
        <taxon>Pseudomonadota</taxon>
        <taxon>Alphaproteobacteria</taxon>
        <taxon>Rhodobacterales</taxon>
        <taxon>Paracoccaceae</taxon>
        <taxon>Rhodosalinus</taxon>
    </lineage>
</organism>
<feature type="chain" id="PRO_5017780265" description="LPS-assembly lipoprotein" evidence="1">
    <location>
        <begin position="25"/>
        <end position="166"/>
    </location>
</feature>
<evidence type="ECO:0000313" key="2">
    <source>
        <dbReference type="EMBL" id="REC55276.1"/>
    </source>
</evidence>
<dbReference type="Pfam" id="PF04390">
    <property type="entry name" value="LptE"/>
    <property type="match status" value="1"/>
</dbReference>
<dbReference type="Proteomes" id="UP000257131">
    <property type="component" value="Unassembled WGS sequence"/>
</dbReference>
<dbReference type="Gene3D" id="3.30.160.150">
    <property type="entry name" value="Lipoprotein like domain"/>
    <property type="match status" value="1"/>
</dbReference>
<evidence type="ECO:0000256" key="1">
    <source>
        <dbReference type="SAM" id="SignalP"/>
    </source>
</evidence>
<dbReference type="GO" id="GO:0043165">
    <property type="term" value="P:Gram-negative-bacterium-type cell outer membrane assembly"/>
    <property type="evidence" value="ECO:0007669"/>
    <property type="project" value="InterPro"/>
</dbReference>
<dbReference type="AlphaFoldDB" id="A0A3D9BPB5"/>
<keyword evidence="1" id="KW-0732">Signal</keyword>
<name>A0A3D9BPB5_9RHOB</name>
<sequence>MWCSDRRRLLALSAAALAAGCGFAPVYGPGGAGRTLQGQVAVPAPETRLGYHFTRRLEARLGRAEAPRYRLEAPLTVEREGLGTTADGRTTRYQLLGRADWRLRPAAPGAEPVAEGRVRGFTGYSSTGSPLAARAAERDAEERLATLLADRLVERLLMSDLGAAAP</sequence>
<feature type="signal peptide" evidence="1">
    <location>
        <begin position="1"/>
        <end position="24"/>
    </location>
</feature>
<protein>
    <recommendedName>
        <fullName evidence="4">LPS-assembly lipoprotein</fullName>
    </recommendedName>
</protein>
<dbReference type="RefSeq" id="WP_115981155.1">
    <property type="nucleotide sequence ID" value="NZ_QOHR01000020.1"/>
</dbReference>
<keyword evidence="3" id="KW-1185">Reference proteome</keyword>